<dbReference type="PANTHER" id="PTHR31876:SF26">
    <property type="entry name" value="PROTEIN LIKE COV 2"/>
    <property type="match status" value="1"/>
</dbReference>
<dbReference type="GO" id="GO:0003723">
    <property type="term" value="F:RNA binding"/>
    <property type="evidence" value="ECO:0007669"/>
    <property type="project" value="UniProtKB-UniRule"/>
</dbReference>
<organism evidence="2">
    <name type="scientific">Tanacetum cinerariifolium</name>
    <name type="common">Dalmatian daisy</name>
    <name type="synonym">Chrysanthemum cinerariifolium</name>
    <dbReference type="NCBI Taxonomy" id="118510"/>
    <lineage>
        <taxon>Eukaryota</taxon>
        <taxon>Viridiplantae</taxon>
        <taxon>Streptophyta</taxon>
        <taxon>Embryophyta</taxon>
        <taxon>Tracheophyta</taxon>
        <taxon>Spermatophyta</taxon>
        <taxon>Magnoliopsida</taxon>
        <taxon>eudicotyledons</taxon>
        <taxon>Gunneridae</taxon>
        <taxon>Pentapetalae</taxon>
        <taxon>asterids</taxon>
        <taxon>campanulids</taxon>
        <taxon>Asterales</taxon>
        <taxon>Asteraceae</taxon>
        <taxon>Asteroideae</taxon>
        <taxon>Anthemideae</taxon>
        <taxon>Anthemidinae</taxon>
        <taxon>Tanacetum</taxon>
    </lineage>
</organism>
<dbReference type="EMBL" id="BKCJ010255887">
    <property type="protein sequence ID" value="GEZ23962.1"/>
    <property type="molecule type" value="Genomic_DNA"/>
</dbReference>
<evidence type="ECO:0000256" key="1">
    <source>
        <dbReference type="PROSITE-ProRule" id="PRU00117"/>
    </source>
</evidence>
<dbReference type="PANTHER" id="PTHR31876">
    <property type="entry name" value="COV-LIKE PROTEIN 1"/>
    <property type="match status" value="1"/>
</dbReference>
<accession>A0A699I3N2</accession>
<name>A0A699I3N2_TANCI</name>
<dbReference type="InterPro" id="IPR007462">
    <property type="entry name" value="COV1-like"/>
</dbReference>
<comment type="caution">
    <text evidence="2">The sequence shown here is derived from an EMBL/GenBank/DDBJ whole genome shotgun (WGS) entry which is preliminary data.</text>
</comment>
<gene>
    <name evidence="2" type="ORF">Tci_495935</name>
</gene>
<dbReference type="PROSITE" id="PS50084">
    <property type="entry name" value="KH_TYPE_1"/>
    <property type="match status" value="1"/>
</dbReference>
<dbReference type="InterPro" id="IPR036612">
    <property type="entry name" value="KH_dom_type_1_sf"/>
</dbReference>
<keyword evidence="1" id="KW-0694">RNA-binding</keyword>
<sequence length="188" mass="21462">MLVPGYVVGKVMGRGRANVVNIRKILGASVKISDNKSSRGRVDVILRKPEQKRTTESLIQTFIMATYMIKIIFLVRGKEAKIIKKEWTSKFVALYFSFYDLLYNKLRSFLLSTDQNTTAFKEVAIIRHPRLGEYAFGFITSSVVLQRENGDCELCSVYVPTKHLYIGDVFQVNSEEITRPNLSIREGI</sequence>
<dbReference type="Pfam" id="PF04367">
    <property type="entry name" value="DUF502"/>
    <property type="match status" value="1"/>
</dbReference>
<protein>
    <submittedName>
        <fullName evidence="2">Protein like COV 2</fullName>
    </submittedName>
</protein>
<evidence type="ECO:0000313" key="2">
    <source>
        <dbReference type="EMBL" id="GEZ23962.1"/>
    </source>
</evidence>
<feature type="non-terminal residue" evidence="2">
    <location>
        <position position="188"/>
    </location>
</feature>
<reference evidence="2" key="1">
    <citation type="journal article" date="2019" name="Sci. Rep.">
        <title>Draft genome of Tanacetum cinerariifolium, the natural source of mosquito coil.</title>
        <authorList>
            <person name="Yamashiro T."/>
            <person name="Shiraishi A."/>
            <person name="Satake H."/>
            <person name="Nakayama K."/>
        </authorList>
    </citation>
    <scope>NUCLEOTIDE SEQUENCE</scope>
</reference>
<dbReference type="Gene3D" id="3.30.1370.10">
    <property type="entry name" value="K Homology domain, type 1"/>
    <property type="match status" value="1"/>
</dbReference>
<dbReference type="GO" id="GO:0005794">
    <property type="term" value="C:Golgi apparatus"/>
    <property type="evidence" value="ECO:0007669"/>
    <property type="project" value="TreeGrafter"/>
</dbReference>
<dbReference type="SUPFAM" id="SSF54791">
    <property type="entry name" value="Eukaryotic type KH-domain (KH-domain type I)"/>
    <property type="match status" value="1"/>
</dbReference>
<dbReference type="AlphaFoldDB" id="A0A699I3N2"/>
<proteinExistence type="predicted"/>